<dbReference type="GO" id="GO:0003677">
    <property type="term" value="F:DNA binding"/>
    <property type="evidence" value="ECO:0007669"/>
    <property type="project" value="UniProtKB-KW"/>
</dbReference>
<evidence type="ECO:0000259" key="8">
    <source>
        <dbReference type="Pfam" id="PF21338"/>
    </source>
</evidence>
<dbReference type="InterPro" id="IPR049331">
    <property type="entry name" value="Top1B_N_bact"/>
</dbReference>
<protein>
    <recommendedName>
        <fullName evidence="3">DNA topoisomerase</fullName>
        <ecNumber evidence="3">5.6.2.1</ecNumber>
    </recommendedName>
</protein>
<evidence type="ECO:0000259" key="7">
    <source>
        <dbReference type="Pfam" id="PF01028"/>
    </source>
</evidence>
<dbReference type="PROSITE" id="PS52038">
    <property type="entry name" value="TOPO_IB_2"/>
    <property type="match status" value="1"/>
</dbReference>
<dbReference type="EC" id="5.6.2.1" evidence="3"/>
<dbReference type="EMBL" id="BONF01000064">
    <property type="protein sequence ID" value="GIF86274.1"/>
    <property type="molecule type" value="Genomic_DNA"/>
</dbReference>
<accession>A0A8J3K0A9</accession>
<evidence type="ECO:0000256" key="4">
    <source>
        <dbReference type="ARBA" id="ARBA00023029"/>
    </source>
</evidence>
<dbReference type="Proteomes" id="UP000601223">
    <property type="component" value="Unassembled WGS sequence"/>
</dbReference>
<keyword evidence="4" id="KW-0799">Topoisomerase</keyword>
<dbReference type="InterPro" id="IPR011010">
    <property type="entry name" value="DNA_brk_join_enz"/>
</dbReference>
<dbReference type="Gene3D" id="1.10.132.120">
    <property type="match status" value="1"/>
</dbReference>
<dbReference type="AlphaFoldDB" id="A0A8J3K0A9"/>
<comment type="caution">
    <text evidence="9">The sequence shown here is derived from an EMBL/GenBank/DDBJ whole genome shotgun (WGS) entry which is preliminary data.</text>
</comment>
<evidence type="ECO:0000256" key="3">
    <source>
        <dbReference type="ARBA" id="ARBA00012891"/>
    </source>
</evidence>
<comment type="catalytic activity">
    <reaction evidence="1">
        <text>ATP-independent breakage of single-stranded DNA, followed by passage and rejoining.</text>
        <dbReference type="EC" id="5.6.2.1"/>
    </reaction>
</comment>
<dbReference type="SUPFAM" id="SSF55869">
    <property type="entry name" value="DNA topoisomerase I domain"/>
    <property type="match status" value="1"/>
</dbReference>
<dbReference type="GO" id="GO:0003917">
    <property type="term" value="F:DNA topoisomerase type I (single strand cut, ATP-independent) activity"/>
    <property type="evidence" value="ECO:0007669"/>
    <property type="project" value="UniProtKB-EC"/>
</dbReference>
<evidence type="ECO:0000313" key="10">
    <source>
        <dbReference type="Proteomes" id="UP000601223"/>
    </source>
</evidence>
<evidence type="ECO:0000256" key="5">
    <source>
        <dbReference type="ARBA" id="ARBA00023125"/>
    </source>
</evidence>
<keyword evidence="5" id="KW-0238">DNA-binding</keyword>
<dbReference type="Gene3D" id="3.90.15.10">
    <property type="entry name" value="Topoisomerase I, Chain A, domain 3"/>
    <property type="match status" value="1"/>
</dbReference>
<dbReference type="GO" id="GO:0006265">
    <property type="term" value="P:DNA topological change"/>
    <property type="evidence" value="ECO:0007669"/>
    <property type="project" value="InterPro"/>
</dbReference>
<dbReference type="PRINTS" id="PR00416">
    <property type="entry name" value="EUTPISMRASEI"/>
</dbReference>
<keyword evidence="10" id="KW-1185">Reference proteome</keyword>
<feature type="domain" description="DNA topoisomerase IB N-terminal" evidence="8">
    <location>
        <begin position="21"/>
        <end position="68"/>
    </location>
</feature>
<dbReference type="Gene3D" id="3.30.66.10">
    <property type="entry name" value="DNA topoisomerase I domain"/>
    <property type="match status" value="1"/>
</dbReference>
<comment type="similarity">
    <text evidence="2">Belongs to the type IB topoisomerase family.</text>
</comment>
<proteinExistence type="inferred from homology"/>
<evidence type="ECO:0000256" key="2">
    <source>
        <dbReference type="ARBA" id="ARBA00006645"/>
    </source>
</evidence>
<dbReference type="Pfam" id="PF21338">
    <property type="entry name" value="Top1B_N_bact"/>
    <property type="match status" value="1"/>
</dbReference>
<evidence type="ECO:0000313" key="9">
    <source>
        <dbReference type="EMBL" id="GIF86274.1"/>
    </source>
</evidence>
<feature type="domain" description="DNA topoisomerase I catalytic core eukaryotic-type" evidence="7">
    <location>
        <begin position="80"/>
        <end position="290"/>
    </location>
</feature>
<keyword evidence="6" id="KW-0413">Isomerase</keyword>
<reference evidence="9 10" key="1">
    <citation type="submission" date="2021-01" db="EMBL/GenBank/DDBJ databases">
        <title>Whole genome shotgun sequence of Catellatospora bangladeshensis NBRC 107357.</title>
        <authorList>
            <person name="Komaki H."/>
            <person name="Tamura T."/>
        </authorList>
    </citation>
    <scope>NUCLEOTIDE SEQUENCE [LARGE SCALE GENOMIC DNA]</scope>
    <source>
        <strain evidence="9 10">NBRC 107357</strain>
    </source>
</reference>
<dbReference type="InterPro" id="IPR035447">
    <property type="entry name" value="DNA_topo_I_N_sf"/>
</dbReference>
<dbReference type="Pfam" id="PF01028">
    <property type="entry name" value="Topoisom_I"/>
    <property type="match status" value="1"/>
</dbReference>
<dbReference type="InterPro" id="IPR001631">
    <property type="entry name" value="TopoI"/>
</dbReference>
<name>A0A8J3K0A9_9ACTN</name>
<organism evidence="9 10">
    <name type="scientific">Catellatospora bangladeshensis</name>
    <dbReference type="NCBI Taxonomy" id="310355"/>
    <lineage>
        <taxon>Bacteria</taxon>
        <taxon>Bacillati</taxon>
        <taxon>Actinomycetota</taxon>
        <taxon>Actinomycetes</taxon>
        <taxon>Micromonosporales</taxon>
        <taxon>Micromonosporaceae</taxon>
        <taxon>Catellatospora</taxon>
    </lineage>
</organism>
<sequence length="343" mass="37723">MRLRRSDLSRAGISRRRRGRGFSYSFQGKPVTDPDTLERIRALAVPPAWSEVWISPDERGHIQAIGVDAAGRRQYRYHDQWRAQRDRRKFAHLADLAAALPRLRETVTKDLSGRGLTRPRVLAAAVRLLDRTAVRVGGEQYAVDDPDLGEATFGLATIRRDHVKVRGDEIMMSFPAKGGIEAMITVEDAAVAAVIRNLLRRDDPGEELLAYREGREWRDVRSSDVNDYLREISGAEITAKDFRTWHGTVAALVSLCAAGRCRTVTARRKAVTAAMREAADLLGNTPAVARASYVDPRLVDAYGAGGLPSLKGLDTAAEQPAGAAFADAKLWAQAEKTAIDILT</sequence>
<evidence type="ECO:0000256" key="6">
    <source>
        <dbReference type="ARBA" id="ARBA00023235"/>
    </source>
</evidence>
<evidence type="ECO:0000256" key="1">
    <source>
        <dbReference type="ARBA" id="ARBA00000213"/>
    </source>
</evidence>
<dbReference type="InterPro" id="IPR013500">
    <property type="entry name" value="TopoI_cat_euk"/>
</dbReference>
<dbReference type="RefSeq" id="WP_346114575.1">
    <property type="nucleotide sequence ID" value="NZ_BONF01000064.1"/>
</dbReference>
<dbReference type="SUPFAM" id="SSF56349">
    <property type="entry name" value="DNA breaking-rejoining enzymes"/>
    <property type="match status" value="1"/>
</dbReference>
<dbReference type="InterPro" id="IPR014711">
    <property type="entry name" value="TopoI_cat_a-hlx-sub_euk"/>
</dbReference>
<gene>
    <name evidence="9" type="primary">topA_2</name>
    <name evidence="9" type="ORF">Cba03nite_76230</name>
</gene>